<evidence type="ECO:0000313" key="8">
    <source>
        <dbReference type="EMBL" id="KAF4493486.1"/>
    </source>
</evidence>
<dbReference type="GO" id="GO:0016020">
    <property type="term" value="C:membrane"/>
    <property type="evidence" value="ECO:0007669"/>
    <property type="project" value="UniProtKB-SubCell"/>
</dbReference>
<evidence type="ECO:0000256" key="3">
    <source>
        <dbReference type="ARBA" id="ARBA00022692"/>
    </source>
</evidence>
<dbReference type="PANTHER" id="PTHR22950">
    <property type="entry name" value="AMINO ACID TRANSPORTER"/>
    <property type="match status" value="1"/>
</dbReference>
<dbReference type="SUPFAM" id="SSF48403">
    <property type="entry name" value="Ankyrin repeat"/>
    <property type="match status" value="1"/>
</dbReference>
<comment type="caution">
    <text evidence="8">The sequence shown here is derived from an EMBL/GenBank/DDBJ whole genome shotgun (WGS) entry which is preliminary data.</text>
</comment>
<accession>A0A9P5B7L9</accession>
<dbReference type="OrthoDB" id="40134at2759"/>
<feature type="transmembrane region" description="Helical" evidence="6">
    <location>
        <begin position="361"/>
        <end position="384"/>
    </location>
</feature>
<reference evidence="8" key="1">
    <citation type="submission" date="2020-01" db="EMBL/GenBank/DDBJ databases">
        <title>Identification and distribution of gene clusters putatively required for synthesis of sphingolipid metabolism inhibitors in phylogenetically diverse species of the filamentous fungus Fusarium.</title>
        <authorList>
            <person name="Kim H.-S."/>
            <person name="Busman M."/>
            <person name="Brown D.W."/>
            <person name="Divon H."/>
            <person name="Uhlig S."/>
            <person name="Proctor R.H."/>
        </authorList>
    </citation>
    <scope>NUCLEOTIDE SEQUENCE</scope>
    <source>
        <strain evidence="8">NRRL 31653</strain>
    </source>
</reference>
<organism evidence="8 9">
    <name type="scientific">Fusarium agapanthi</name>
    <dbReference type="NCBI Taxonomy" id="1803897"/>
    <lineage>
        <taxon>Eukaryota</taxon>
        <taxon>Fungi</taxon>
        <taxon>Dikarya</taxon>
        <taxon>Ascomycota</taxon>
        <taxon>Pezizomycotina</taxon>
        <taxon>Sordariomycetes</taxon>
        <taxon>Hypocreomycetidae</taxon>
        <taxon>Hypocreales</taxon>
        <taxon>Nectriaceae</taxon>
        <taxon>Fusarium</taxon>
        <taxon>Fusarium fujikuroi species complex</taxon>
    </lineage>
</organism>
<comment type="similarity">
    <text evidence="2">Belongs to the amino acid/polyamine transporter 2 family.</text>
</comment>
<feature type="transmembrane region" description="Helical" evidence="6">
    <location>
        <begin position="68"/>
        <end position="92"/>
    </location>
</feature>
<dbReference type="InterPro" id="IPR002110">
    <property type="entry name" value="Ankyrin_rpt"/>
</dbReference>
<dbReference type="EMBL" id="LUFC02000889">
    <property type="protein sequence ID" value="KAF4493486.1"/>
    <property type="molecule type" value="Genomic_DNA"/>
</dbReference>
<feature type="transmembrane region" description="Helical" evidence="6">
    <location>
        <begin position="163"/>
        <end position="185"/>
    </location>
</feature>
<dbReference type="GO" id="GO:0015179">
    <property type="term" value="F:L-amino acid transmembrane transporter activity"/>
    <property type="evidence" value="ECO:0007669"/>
    <property type="project" value="TreeGrafter"/>
</dbReference>
<evidence type="ECO:0000256" key="1">
    <source>
        <dbReference type="ARBA" id="ARBA00004141"/>
    </source>
</evidence>
<dbReference type="PANTHER" id="PTHR22950:SF683">
    <property type="entry name" value="AMINO ACID TRANSPORTER (EUROFUNG)"/>
    <property type="match status" value="1"/>
</dbReference>
<evidence type="ECO:0000256" key="6">
    <source>
        <dbReference type="SAM" id="Phobius"/>
    </source>
</evidence>
<evidence type="ECO:0000313" key="9">
    <source>
        <dbReference type="Proteomes" id="UP000737391"/>
    </source>
</evidence>
<dbReference type="Gene3D" id="1.25.40.20">
    <property type="entry name" value="Ankyrin repeat-containing domain"/>
    <property type="match status" value="1"/>
</dbReference>
<dbReference type="InterPro" id="IPR013057">
    <property type="entry name" value="AA_transpt_TM"/>
</dbReference>
<feature type="transmembrane region" description="Helical" evidence="6">
    <location>
        <begin position="396"/>
        <end position="421"/>
    </location>
</feature>
<comment type="subcellular location">
    <subcellularLocation>
        <location evidence="1">Membrane</location>
        <topology evidence="1">Multi-pass membrane protein</topology>
    </subcellularLocation>
</comment>
<keyword evidence="3 6" id="KW-0812">Transmembrane</keyword>
<proteinExistence type="inferred from homology"/>
<protein>
    <submittedName>
        <fullName evidence="8">Neutral amino acid permease</fullName>
    </submittedName>
</protein>
<name>A0A9P5B7L9_9HYPO</name>
<dbReference type="Proteomes" id="UP000737391">
    <property type="component" value="Unassembled WGS sequence"/>
</dbReference>
<evidence type="ECO:0000256" key="4">
    <source>
        <dbReference type="ARBA" id="ARBA00022989"/>
    </source>
</evidence>
<sequence>MGIVKANNREPGAFVPVTILQEGLNEDNARATVAHDEVFGDITEDGPNYRDVGWLGTSALMMKTQIGLGILSIPSAFHTLGLVPGLICLLVIGGITTWSDYIIGTFKLNHREVYGIDDAGGILFGRFGREFLGISFSLSTFVAVAAIIVFLCASIRTLGRISWLAWVGVISLMAGVYVVTIAVGIQDRPSAAPKINLEDEWKSDYKLYGTPSFTEAMSALSTMVFAYAGTPLFFPIAAEMRDPRHYTKAILLCQSVATATYIIVGVIIYYYCGSYVASPALGSAGKTIKQVAYGLALPGLIVGATINAHVTGKYVFVRVLRGSRHLTANTVTHWATWLGLTFSAALLAYIIASAIPVFGSLVSLVGALLGTLQTFQPYGCFWLYDNWSAGKQERSLKWVLMVVWSGFVILSGTFLMIAGTYGSVIGVIDSYKVSGGSAAFSLENAIFNICIRYLLLDEINENSVLSDEQTAMEELPQDMDILSDAVASPSFTMECSFGEFFVYASHSCMPIIERLVNNAQQNVDLKGGLLRAPQRQPRSLAHPGHQSVGEAALAGHVDVVRFLLEQDDIEGHFHHRRSKGETVLHLASEQCKPAIFRALAPRFCEGSSQRDCQGRTALMRVVESSSTLQNHIESAEVLLSLSSADQSMLSKDQQDLLHMAEQMHDQAIHNLLSKFCEPHRIDTT</sequence>
<feature type="transmembrane region" description="Helical" evidence="6">
    <location>
        <begin position="291"/>
        <end position="310"/>
    </location>
</feature>
<evidence type="ECO:0000256" key="2">
    <source>
        <dbReference type="ARBA" id="ARBA00008066"/>
    </source>
</evidence>
<keyword evidence="5 6" id="KW-0472">Membrane</keyword>
<dbReference type="AlphaFoldDB" id="A0A9P5B7L9"/>
<evidence type="ECO:0000256" key="5">
    <source>
        <dbReference type="ARBA" id="ARBA00023136"/>
    </source>
</evidence>
<feature type="transmembrane region" description="Helical" evidence="6">
    <location>
        <begin position="131"/>
        <end position="151"/>
    </location>
</feature>
<dbReference type="Pfam" id="PF01490">
    <property type="entry name" value="Aa_trans"/>
    <property type="match status" value="1"/>
</dbReference>
<dbReference type="InterPro" id="IPR036770">
    <property type="entry name" value="Ankyrin_rpt-contain_sf"/>
</dbReference>
<evidence type="ECO:0000259" key="7">
    <source>
        <dbReference type="Pfam" id="PF01490"/>
    </source>
</evidence>
<keyword evidence="4 6" id="KW-1133">Transmembrane helix</keyword>
<feature type="transmembrane region" description="Helical" evidence="6">
    <location>
        <begin position="249"/>
        <end position="271"/>
    </location>
</feature>
<feature type="transmembrane region" description="Helical" evidence="6">
    <location>
        <begin position="216"/>
        <end position="237"/>
    </location>
</feature>
<feature type="domain" description="Amino acid transporter transmembrane" evidence="7">
    <location>
        <begin position="135"/>
        <end position="424"/>
    </location>
</feature>
<feature type="transmembrane region" description="Helical" evidence="6">
    <location>
        <begin position="331"/>
        <end position="355"/>
    </location>
</feature>
<dbReference type="Pfam" id="PF12796">
    <property type="entry name" value="Ank_2"/>
    <property type="match status" value="1"/>
</dbReference>
<keyword evidence="9" id="KW-1185">Reference proteome</keyword>
<gene>
    <name evidence="8" type="ORF">FAGAP_10383</name>
</gene>